<accession>A0A1R3WGE5</accession>
<reference evidence="2" key="1">
    <citation type="submission" date="2017-01" db="EMBL/GenBank/DDBJ databases">
        <authorList>
            <person name="Varghese N."/>
            <person name="Submissions S."/>
        </authorList>
    </citation>
    <scope>NUCLEOTIDE SEQUENCE [LARGE SCALE GENOMIC DNA]</scope>
    <source>
        <strain evidence="2">DSM 29591</strain>
    </source>
</reference>
<organism evidence="1 2">
    <name type="scientific">Yoonia rosea</name>
    <dbReference type="NCBI Taxonomy" id="287098"/>
    <lineage>
        <taxon>Bacteria</taxon>
        <taxon>Pseudomonadati</taxon>
        <taxon>Pseudomonadota</taxon>
        <taxon>Alphaproteobacteria</taxon>
        <taxon>Rhodobacterales</taxon>
        <taxon>Paracoccaceae</taxon>
        <taxon>Yoonia</taxon>
    </lineage>
</organism>
<name>A0A1R3WGE5_9RHOB</name>
<evidence type="ECO:0000313" key="1">
    <source>
        <dbReference type="EMBL" id="SIT77160.1"/>
    </source>
</evidence>
<sequence length="898" mass="102422">MTSEFVNFQASLLRRFSSVGNLPSPSVDRARSSSFSIGYLTSYKDESEEEPFDVTLTKIALRVAKRDGFEAADEVIGNFANGTNTPAKLILSPDEAIDVDLAHYTDRYLASAPLMFDGFSKRKRSCYDSILRELGIRTPLDKKGMLALARRVDKAYEPPNLHSFGALALFIWDFALRTWPLFDATILHIPLKYFDFDHEITVSEMQNHLALMDGFGLERLLARLIVLQAVCKSETAKQIVTSGGVLELCEYSDFQIQQVYEHLETNGSGIDKEQLEQAKSENPIERATFLTMYMLEFRSEFDFMERLIEVNNTDKSVLGLLQWDPFLPTVRECTEIPSPQLVAMAAIFSQENVLRRSQRFKARYIPTSAATHLFKYADYFRSRSDGTAHRFFRTFQKFSKPTQITIFEYLLRPGVMDGLSNIFPSGRKLLKHVERNDAINALSLKLDCVSFLKIRDIIHHESLDAIDADARHRLRQVKYEDDISGGRIHLNSAKLRSEIRTFFGKNHYAIPQQTRSNDQREVELRNFLLRDYNQKFAERLTYHICFSSKFALDYLLSNLRHSFLRFKLETAIDKSFEPYPEAHVPAFKSSIKIPLDAYCKDWLTISKTRSFYKGLRSMILSHLSLVESAKADDYDAVSDMIVDEVIGSYQRLLVACKQVWGSGAKEEILEAVLSTLLGTNYATDSVLLDSLTKNFEYIFADTEGWLSINQNPIQASFALRELFEFEATNYSSARTHRRPITVSCYDKEEGGKPIDRVKDVYLSGELFGGVVQLIQNLLQNSFQYCSLPIKQIRVEVAIIDLGQDHIEVEFRNAFAPEVRGKMRDQVKKFNQMVSQARAAAKIDGGIAPVEVGGSGLKRIFFDLQDHLGDDFWLLAKDDEINRDTFLVQCGLPKKRASA</sequence>
<dbReference type="RefSeq" id="WP_131824983.1">
    <property type="nucleotide sequence ID" value="NZ_FTPR01000001.1"/>
</dbReference>
<dbReference type="OrthoDB" id="9844673at2"/>
<proteinExistence type="predicted"/>
<dbReference type="STRING" id="287098.SAMN05421665_0510"/>
<dbReference type="AlphaFoldDB" id="A0A1R3WGE5"/>
<gene>
    <name evidence="1" type="ORF">SAMN05421665_0510</name>
</gene>
<dbReference type="EMBL" id="FTPR01000001">
    <property type="protein sequence ID" value="SIT77160.1"/>
    <property type="molecule type" value="Genomic_DNA"/>
</dbReference>
<evidence type="ECO:0000313" key="2">
    <source>
        <dbReference type="Proteomes" id="UP000186997"/>
    </source>
</evidence>
<keyword evidence="2" id="KW-1185">Reference proteome</keyword>
<dbReference type="Proteomes" id="UP000186997">
    <property type="component" value="Unassembled WGS sequence"/>
</dbReference>
<protein>
    <submittedName>
        <fullName evidence="1">Uncharacterized protein</fullName>
    </submittedName>
</protein>